<gene>
    <name evidence="11" type="ORF">D3C57_149750</name>
</gene>
<keyword evidence="2" id="KW-0732">Signal</keyword>
<feature type="disulfide bond" evidence="7">
    <location>
        <begin position="54"/>
        <end position="64"/>
    </location>
</feature>
<evidence type="ECO:0000256" key="5">
    <source>
        <dbReference type="ARBA" id="ARBA00023295"/>
    </source>
</evidence>
<evidence type="ECO:0000256" key="7">
    <source>
        <dbReference type="PIRSR" id="PIRSR638964-3"/>
    </source>
</evidence>
<keyword evidence="3" id="KW-0378">Hydrolase</keyword>
<accession>A0A3L8QZN4</accession>
<feature type="active site" description="Nucleophile" evidence="6">
    <location>
        <position position="249"/>
    </location>
</feature>
<dbReference type="SUPFAM" id="SSF49899">
    <property type="entry name" value="Concanavalin A-like lectins/glucanases"/>
    <property type="match status" value="1"/>
</dbReference>
<dbReference type="Pfam" id="PF09206">
    <property type="entry name" value="ArabFuran-catal"/>
    <property type="match status" value="1"/>
</dbReference>
<feature type="compositionally biased region" description="Polar residues" evidence="8">
    <location>
        <begin position="291"/>
        <end position="301"/>
    </location>
</feature>
<dbReference type="InterPro" id="IPR036195">
    <property type="entry name" value="AbfB_ABD_sf"/>
</dbReference>
<dbReference type="Gene3D" id="2.60.120.200">
    <property type="match status" value="1"/>
</dbReference>
<dbReference type="InterPro" id="IPR038964">
    <property type="entry name" value="ABFB"/>
</dbReference>
<dbReference type="CDD" id="cd23399">
    <property type="entry name" value="beta-trefoil_ABD_ABFB"/>
    <property type="match status" value="1"/>
</dbReference>
<reference evidence="11 12" key="1">
    <citation type="journal article" date="2018" name="J. Biol. Chem.">
        <title>Discovery of the actinoplanic acid pathway in Streptomyces rapamycinicus reveals a genetically conserved synergism with rapamycin.</title>
        <authorList>
            <person name="Mrak P."/>
            <person name="Krastel P."/>
            <person name="Pivk Lukancic P."/>
            <person name="Tao J."/>
            <person name="Pistorius D."/>
            <person name="Moore C.M."/>
        </authorList>
    </citation>
    <scope>NUCLEOTIDE SEQUENCE [LARGE SCALE GENOMIC DNA]</scope>
    <source>
        <strain evidence="11 12">NRRL 5491</strain>
    </source>
</reference>
<feature type="domain" description="Alpha-L-arabinofuranosidase B catalytic" evidence="10">
    <location>
        <begin position="53"/>
        <end position="363"/>
    </location>
</feature>
<feature type="domain" description="Alpha-L-arabinofuranosidase B arabinose-binding" evidence="9">
    <location>
        <begin position="382"/>
        <end position="523"/>
    </location>
</feature>
<keyword evidence="5" id="KW-0326">Glycosidase</keyword>
<dbReference type="SUPFAM" id="SSF110221">
    <property type="entry name" value="AbfB domain"/>
    <property type="match status" value="1"/>
</dbReference>
<keyword evidence="7" id="KW-1015">Disulfide bond</keyword>
<dbReference type="PANTHER" id="PTHR39447">
    <property type="entry name" value="ALPHA-L-ARABINOFURANOSIDASE B"/>
    <property type="match status" value="1"/>
</dbReference>
<dbReference type="GO" id="GO:0046373">
    <property type="term" value="P:L-arabinose metabolic process"/>
    <property type="evidence" value="ECO:0007669"/>
    <property type="project" value="InterPro"/>
</dbReference>
<feature type="disulfide bond" evidence="7">
    <location>
        <begin position="431"/>
        <end position="469"/>
    </location>
</feature>
<evidence type="ECO:0000256" key="2">
    <source>
        <dbReference type="ARBA" id="ARBA00022729"/>
    </source>
</evidence>
<feature type="region of interest" description="Disordered" evidence="8">
    <location>
        <begin position="287"/>
        <end position="325"/>
    </location>
</feature>
<evidence type="ECO:0000256" key="1">
    <source>
        <dbReference type="ARBA" id="ARBA00006963"/>
    </source>
</evidence>
<evidence type="ECO:0000256" key="6">
    <source>
        <dbReference type="PIRSR" id="PIRSR638964-1"/>
    </source>
</evidence>
<dbReference type="Proteomes" id="UP000281594">
    <property type="component" value="Unassembled WGS sequence"/>
</dbReference>
<organism evidence="11 12">
    <name type="scientific">Streptomyces rapamycinicus (strain ATCC 29253 / DSM 41530 / NRRL 5491 / AYB-994)</name>
    <name type="common">Streptomyces hygroscopicus (strain ATCC 29253)</name>
    <dbReference type="NCBI Taxonomy" id="1343740"/>
    <lineage>
        <taxon>Bacteria</taxon>
        <taxon>Bacillati</taxon>
        <taxon>Actinomycetota</taxon>
        <taxon>Actinomycetes</taxon>
        <taxon>Kitasatosporales</taxon>
        <taxon>Streptomycetaceae</taxon>
        <taxon>Streptomyces</taxon>
        <taxon>Streptomyces violaceusniger group</taxon>
    </lineage>
</organism>
<evidence type="ECO:0000256" key="4">
    <source>
        <dbReference type="ARBA" id="ARBA00023180"/>
    </source>
</evidence>
<feature type="disulfide bond" evidence="7">
    <location>
        <begin position="114"/>
        <end position="119"/>
    </location>
</feature>
<proteinExistence type="inferred from homology"/>
<dbReference type="GO" id="GO:0045490">
    <property type="term" value="P:pectin catabolic process"/>
    <property type="evidence" value="ECO:0007669"/>
    <property type="project" value="TreeGrafter"/>
</dbReference>
<protein>
    <submittedName>
        <fullName evidence="11">Alpha-N-arabinofuranosidase</fullName>
    </submittedName>
</protein>
<evidence type="ECO:0000313" key="12">
    <source>
        <dbReference type="Proteomes" id="UP000281594"/>
    </source>
</evidence>
<evidence type="ECO:0000313" key="11">
    <source>
        <dbReference type="EMBL" id="RLV72795.1"/>
    </source>
</evidence>
<evidence type="ECO:0000259" key="9">
    <source>
        <dbReference type="Pfam" id="PF05270"/>
    </source>
</evidence>
<dbReference type="GO" id="GO:0046556">
    <property type="term" value="F:alpha-L-arabinofuranosidase activity"/>
    <property type="evidence" value="ECO:0007669"/>
    <property type="project" value="InterPro"/>
</dbReference>
<keyword evidence="4" id="KW-0325">Glycoprotein</keyword>
<dbReference type="Pfam" id="PF05270">
    <property type="entry name" value="AbfB"/>
    <property type="match status" value="1"/>
</dbReference>
<dbReference type="AlphaFoldDB" id="A0A3L8QZN4"/>
<name>A0A3L8QZN4_STRRN</name>
<feature type="active site" description="Proton donor" evidence="6">
    <location>
        <position position="327"/>
    </location>
</feature>
<sequence>MALTSTRKGTTMKVPSGLTRVRRALLSVGATAALVLGLLAGGTGTSQAAASLPCDIYAAAGTPCVAAHSTTRALYASFNGPLYQLKRASDSAVTDVGTLTAGGYADAARQDSFCAGTTCVINVIYDQSPRHNHMPIEPAGTAGPANSGVPADALPVTAGGHQVYGASFSGRMGYRHTAASGVAVNGQPEGMYMVTSGTHVNGLCCFDYGNAEVRIADTGNGHMDAINFGTECWFPPCSGSGPWVQADLENGLFQSDSGYSENPSNTGNSAPFVTALLKNNGQNHFALKDGNAQSGRLTTQYAGPEPSRPGYSPMHQEGSIVLGTGGDNSNGSIGSFFEGVMTSGLPTDAADDAVQANVVSVGYGAPSPVAGGTLDAGSTTSLRATTPGYTDRYARHQANSAVTSVVSSGSSALDKGDASWIVRRGLANASCVSFESRNYPGDFLRHYDYQLLRQPMDGTAVFRADATFCPRTGKNGQGTSFASYNYPDRFIRHYENKVYIASNGGSNPFDSATSWADDVSWRVSTPWTP</sequence>
<comment type="similarity">
    <text evidence="1">Belongs to the glycosyl hydrolase 54 family.</text>
</comment>
<evidence type="ECO:0000256" key="3">
    <source>
        <dbReference type="ARBA" id="ARBA00022801"/>
    </source>
</evidence>
<dbReference type="Gene3D" id="2.80.10.50">
    <property type="match status" value="1"/>
</dbReference>
<comment type="caution">
    <text evidence="11">The sequence shown here is derived from an EMBL/GenBank/DDBJ whole genome shotgun (WGS) entry which is preliminary data.</text>
</comment>
<dbReference type="PANTHER" id="PTHR39447:SF2">
    <property type="entry name" value="ALPHA-L-ARABINOFURANOSIDASE B"/>
    <property type="match status" value="1"/>
</dbReference>
<evidence type="ECO:0000256" key="8">
    <source>
        <dbReference type="SAM" id="MobiDB-lite"/>
    </source>
</evidence>
<dbReference type="STRING" id="1343740.M271_45015"/>
<dbReference type="InterPro" id="IPR013320">
    <property type="entry name" value="ConA-like_dom_sf"/>
</dbReference>
<dbReference type="GO" id="GO:0031221">
    <property type="term" value="P:arabinan metabolic process"/>
    <property type="evidence" value="ECO:0007669"/>
    <property type="project" value="InterPro"/>
</dbReference>
<dbReference type="InterPro" id="IPR015289">
    <property type="entry name" value="A-L-arabinofuranosidase_B_cat"/>
</dbReference>
<dbReference type="InterPro" id="IPR007934">
    <property type="entry name" value="AbfB_ABD"/>
</dbReference>
<dbReference type="FunFam" id="2.80.10.50:FF:000059">
    <property type="entry name" value="Probable alpha-L-arabinofuranosidase B"/>
    <property type="match status" value="1"/>
</dbReference>
<dbReference type="EMBL" id="QYCY01000004">
    <property type="protein sequence ID" value="RLV72795.1"/>
    <property type="molecule type" value="Genomic_DNA"/>
</dbReference>
<evidence type="ECO:0000259" key="10">
    <source>
        <dbReference type="Pfam" id="PF09206"/>
    </source>
</evidence>
<feature type="disulfide bond" evidence="7">
    <location>
        <begin position="204"/>
        <end position="205"/>
    </location>
</feature>